<gene>
    <name evidence="1" type="ORF">H4281_14030</name>
</gene>
<comment type="caution">
    <text evidence="1">The sequence shown here is derived from an EMBL/GenBank/DDBJ whole genome shotgun (WGS) entry which is preliminary data.</text>
</comment>
<proteinExistence type="predicted"/>
<keyword evidence="2" id="KW-1185">Reference proteome</keyword>
<dbReference type="InterPro" id="IPR029058">
    <property type="entry name" value="AB_hydrolase_fold"/>
</dbReference>
<evidence type="ECO:0000313" key="1">
    <source>
        <dbReference type="EMBL" id="MBB1154257.1"/>
    </source>
</evidence>
<dbReference type="GO" id="GO:0016787">
    <property type="term" value="F:hydrolase activity"/>
    <property type="evidence" value="ECO:0007669"/>
    <property type="project" value="UniProtKB-KW"/>
</dbReference>
<dbReference type="InterPro" id="IPR010297">
    <property type="entry name" value="DUF900_hydrolase"/>
</dbReference>
<keyword evidence="1" id="KW-0378">Hydrolase</keyword>
<dbReference type="Gene3D" id="3.40.50.1820">
    <property type="entry name" value="alpha/beta hydrolase"/>
    <property type="match status" value="1"/>
</dbReference>
<dbReference type="Pfam" id="PF05990">
    <property type="entry name" value="DUF900"/>
    <property type="match status" value="1"/>
</dbReference>
<dbReference type="RefSeq" id="WP_182891315.1">
    <property type="nucleotide sequence ID" value="NZ_JACGZW010000004.1"/>
</dbReference>
<evidence type="ECO:0000313" key="2">
    <source>
        <dbReference type="Proteomes" id="UP000526734"/>
    </source>
</evidence>
<dbReference type="AlphaFoldDB" id="A0A7W3ZAV5"/>
<dbReference type="Proteomes" id="UP000526734">
    <property type="component" value="Unassembled WGS sequence"/>
</dbReference>
<name>A0A7W3ZAV5_9PSEU</name>
<dbReference type="EMBL" id="JACGZW010000004">
    <property type="protein sequence ID" value="MBB1154257.1"/>
    <property type="molecule type" value="Genomic_DNA"/>
</dbReference>
<reference evidence="1 2" key="1">
    <citation type="submission" date="2020-08" db="EMBL/GenBank/DDBJ databases">
        <title>Amycolatopsis sp. nov. DR6-1 isolated from Dendrobium heterocarpum.</title>
        <authorList>
            <person name="Tedsree N."/>
            <person name="Kuncharoen N."/>
            <person name="Likhitwitayawuid K."/>
            <person name="Tanasupawat S."/>
        </authorList>
    </citation>
    <scope>NUCLEOTIDE SEQUENCE [LARGE SCALE GENOMIC DNA]</scope>
    <source>
        <strain evidence="1 2">DR6-1</strain>
    </source>
</reference>
<dbReference type="SUPFAM" id="SSF53474">
    <property type="entry name" value="alpha/beta-Hydrolases"/>
    <property type="match status" value="1"/>
</dbReference>
<accession>A0A7W3ZAV5</accession>
<sequence length="324" mass="36077">MTEPVILDLDEHGDFVDPETGKPVPAEATSRFLARWLNVPATATDIVVFVHGWQNNRETADRRARQFFGLLEDRYAAGSYEGLGSWQGFYVMVRWPSMSNPFLTGYRRIRDRAHAMTTEGRAAEALGQLLGYLNAERQLPGSAPSLRTVTGQYLHCVGHSFGGRFVVEAVQAAAGDGPPVLGWDRADPRYPYTVDTLLVFQMAARPDIFTGRFAPVLRDAPINGPIVVTRSRFDRATGLWHRLAEGVAGIGNVGVKAPVDEVANTVLCKTDVEYSRSELDRRIVNVESGWRFRRGRWWNPAGAHSDIWYPESAHLLLSLAELAR</sequence>
<organism evidence="1 2">
    <name type="scientific">Amycolatopsis dendrobii</name>
    <dbReference type="NCBI Taxonomy" id="2760662"/>
    <lineage>
        <taxon>Bacteria</taxon>
        <taxon>Bacillati</taxon>
        <taxon>Actinomycetota</taxon>
        <taxon>Actinomycetes</taxon>
        <taxon>Pseudonocardiales</taxon>
        <taxon>Pseudonocardiaceae</taxon>
        <taxon>Amycolatopsis</taxon>
    </lineage>
</organism>
<protein>
    <submittedName>
        <fullName evidence="1">Alpha/beta hydrolase</fullName>
    </submittedName>
</protein>